<sequence>MDLEKKDEQPLRSVAVPVADDSSRKRRRRRCIICWSSVAGVILTLALILLILGLTVFKAKKPVLTVNSVQLQDLDFSVNPIPIRVSLNISLALDITIKNPNKVGVNYRNSSAVIQYRGKDVGNVPIPAGRIGSDDTSRLHLTLTVFADRLVSDSEIYQDILSGNLPLSTYTRIKARVRVLFVHIHVTSTSTCDVNIDIQGRKIANQTCHYKNKI</sequence>
<dbReference type="PANTHER" id="PTHR31234:SF65">
    <property type="entry name" value="LATE EMBRYOGENESIS ABUNDANT PROTEIN, LEA_2 SUBGROUP"/>
    <property type="match status" value="1"/>
</dbReference>
<evidence type="ECO:0000256" key="5">
    <source>
        <dbReference type="SAM" id="Phobius"/>
    </source>
</evidence>
<reference evidence="7 8" key="1">
    <citation type="submission" date="2019-05" db="EMBL/GenBank/DDBJ databases">
        <title>Mikania micrantha, genome provides insights into the molecular mechanism of rapid growth.</title>
        <authorList>
            <person name="Liu B."/>
        </authorList>
    </citation>
    <scope>NUCLEOTIDE SEQUENCE [LARGE SCALE GENOMIC DNA]</scope>
    <source>
        <strain evidence="7">NLD-2019</strain>
        <tissue evidence="7">Leaf</tissue>
    </source>
</reference>
<comment type="caution">
    <text evidence="7">The sequence shown here is derived from an EMBL/GenBank/DDBJ whole genome shotgun (WGS) entry which is preliminary data.</text>
</comment>
<accession>A0A5N6L775</accession>
<gene>
    <name evidence="7" type="ORF">E3N88_46158</name>
</gene>
<evidence type="ECO:0000256" key="3">
    <source>
        <dbReference type="ARBA" id="ARBA00022989"/>
    </source>
</evidence>
<proteinExistence type="predicted"/>
<comment type="subcellular location">
    <subcellularLocation>
        <location evidence="1">Membrane</location>
        <topology evidence="1">Single-pass membrane protein</topology>
    </subcellularLocation>
</comment>
<feature type="domain" description="Late embryogenesis abundant protein LEA-2 subgroup" evidence="6">
    <location>
        <begin position="95"/>
        <end position="187"/>
    </location>
</feature>
<keyword evidence="2 5" id="KW-0812">Transmembrane</keyword>
<keyword evidence="3 5" id="KW-1133">Transmembrane helix</keyword>
<dbReference type="Pfam" id="PF03168">
    <property type="entry name" value="LEA_2"/>
    <property type="match status" value="1"/>
</dbReference>
<dbReference type="GO" id="GO:0098542">
    <property type="term" value="P:defense response to other organism"/>
    <property type="evidence" value="ECO:0007669"/>
    <property type="project" value="InterPro"/>
</dbReference>
<dbReference type="PANTHER" id="PTHR31234">
    <property type="entry name" value="LATE EMBRYOGENESIS ABUNDANT (LEA) HYDROXYPROLINE-RICH GLYCOPROTEIN FAMILY"/>
    <property type="match status" value="1"/>
</dbReference>
<dbReference type="InterPro" id="IPR004864">
    <property type="entry name" value="LEA_2"/>
</dbReference>
<evidence type="ECO:0000256" key="2">
    <source>
        <dbReference type="ARBA" id="ARBA00022692"/>
    </source>
</evidence>
<keyword evidence="4 5" id="KW-0472">Membrane</keyword>
<feature type="transmembrane region" description="Helical" evidence="5">
    <location>
        <begin position="32"/>
        <end position="57"/>
    </location>
</feature>
<evidence type="ECO:0000259" key="6">
    <source>
        <dbReference type="Pfam" id="PF03168"/>
    </source>
</evidence>
<dbReference type="Proteomes" id="UP000326396">
    <property type="component" value="Unassembled WGS sequence"/>
</dbReference>
<evidence type="ECO:0000313" key="7">
    <source>
        <dbReference type="EMBL" id="KAC9235833.1"/>
    </source>
</evidence>
<dbReference type="Gene3D" id="2.60.40.1820">
    <property type="match status" value="1"/>
</dbReference>
<dbReference type="EMBL" id="SZYD01002696">
    <property type="protein sequence ID" value="KAC9235833.1"/>
    <property type="molecule type" value="Genomic_DNA"/>
</dbReference>
<dbReference type="AlphaFoldDB" id="A0A5N6L775"/>
<evidence type="ECO:0000256" key="1">
    <source>
        <dbReference type="ARBA" id="ARBA00004167"/>
    </source>
</evidence>
<organism evidence="7 8">
    <name type="scientific">Mikania micrantha</name>
    <name type="common">bitter vine</name>
    <dbReference type="NCBI Taxonomy" id="192012"/>
    <lineage>
        <taxon>Eukaryota</taxon>
        <taxon>Viridiplantae</taxon>
        <taxon>Streptophyta</taxon>
        <taxon>Embryophyta</taxon>
        <taxon>Tracheophyta</taxon>
        <taxon>Spermatophyta</taxon>
        <taxon>Magnoliopsida</taxon>
        <taxon>eudicotyledons</taxon>
        <taxon>Gunneridae</taxon>
        <taxon>Pentapetalae</taxon>
        <taxon>asterids</taxon>
        <taxon>campanulids</taxon>
        <taxon>Asterales</taxon>
        <taxon>Asteraceae</taxon>
        <taxon>Asteroideae</taxon>
        <taxon>Heliantheae alliance</taxon>
        <taxon>Eupatorieae</taxon>
        <taxon>Mikania</taxon>
    </lineage>
</organism>
<dbReference type="SUPFAM" id="SSF117070">
    <property type="entry name" value="LEA14-like"/>
    <property type="match status" value="1"/>
</dbReference>
<dbReference type="OrthoDB" id="1929523at2759"/>
<protein>
    <recommendedName>
        <fullName evidence="6">Late embryogenesis abundant protein LEA-2 subgroup domain-containing protein</fullName>
    </recommendedName>
</protein>
<dbReference type="GO" id="GO:0016020">
    <property type="term" value="C:membrane"/>
    <property type="evidence" value="ECO:0007669"/>
    <property type="project" value="UniProtKB-SubCell"/>
</dbReference>
<evidence type="ECO:0000313" key="8">
    <source>
        <dbReference type="Proteomes" id="UP000326396"/>
    </source>
</evidence>
<name>A0A5N6L775_9ASTR</name>
<evidence type="ECO:0000256" key="4">
    <source>
        <dbReference type="ARBA" id="ARBA00023136"/>
    </source>
</evidence>
<keyword evidence="8" id="KW-1185">Reference proteome</keyword>
<dbReference type="InterPro" id="IPR044839">
    <property type="entry name" value="NDR1-like"/>
</dbReference>